<sequence length="173" mass="17895">MNKLSTLFAFAALSAVVIAAPVRADDVKAGDLVISQAWSRATPGGAKVAGGFLTIENKGTAPDKLIAVSAEIAGKAEVHEMAMDNGVMKMRPLDKGLVIEPGKTVKLAPGGNHLMLQDLKGPFKQGDKVPVTLEFEKAGKVSVSLDVQGVGAQAPGGGGMMMKKMPDHSGMKM</sequence>
<evidence type="ECO:0000313" key="4">
    <source>
        <dbReference type="Proteomes" id="UP001139012"/>
    </source>
</evidence>
<dbReference type="InterPro" id="IPR058248">
    <property type="entry name" value="Lxx211020-like"/>
</dbReference>
<dbReference type="Gene3D" id="2.60.40.1890">
    <property type="entry name" value="PCu(A)C copper chaperone"/>
    <property type="match status" value="1"/>
</dbReference>
<accession>A0A9X1RCF9</accession>
<dbReference type="RefSeq" id="WP_237861947.1">
    <property type="nucleotide sequence ID" value="NZ_JAKLTY010000010.1"/>
</dbReference>
<evidence type="ECO:0000256" key="1">
    <source>
        <dbReference type="SAM" id="SignalP"/>
    </source>
</evidence>
<dbReference type="SUPFAM" id="SSF110087">
    <property type="entry name" value="DR1885-like metal-binding protein"/>
    <property type="match status" value="1"/>
</dbReference>
<dbReference type="AlphaFoldDB" id="A0A9X1RCF9"/>
<dbReference type="Proteomes" id="UP001139054">
    <property type="component" value="Unassembled WGS sequence"/>
</dbReference>
<dbReference type="InterPro" id="IPR007410">
    <property type="entry name" value="LpqE-like"/>
</dbReference>
<dbReference type="EMBL" id="JAKLUA010000001">
    <property type="protein sequence ID" value="MCG2665378.1"/>
    <property type="molecule type" value="Genomic_DNA"/>
</dbReference>
<keyword evidence="4" id="KW-1185">Reference proteome</keyword>
<evidence type="ECO:0000313" key="2">
    <source>
        <dbReference type="EMBL" id="MCG2628508.1"/>
    </source>
</evidence>
<dbReference type="PANTHER" id="PTHR36302">
    <property type="entry name" value="BLR7088 PROTEIN"/>
    <property type="match status" value="1"/>
</dbReference>
<dbReference type="EMBL" id="JAKLTY010000010">
    <property type="protein sequence ID" value="MCG2628508.1"/>
    <property type="molecule type" value="Genomic_DNA"/>
</dbReference>
<proteinExistence type="predicted"/>
<dbReference type="Proteomes" id="UP001139012">
    <property type="component" value="Unassembled WGS sequence"/>
</dbReference>
<keyword evidence="1" id="KW-0732">Signal</keyword>
<dbReference type="InterPro" id="IPR036182">
    <property type="entry name" value="PCuAC_sf"/>
</dbReference>
<feature type="chain" id="PRO_5040994486" evidence="1">
    <location>
        <begin position="20"/>
        <end position="173"/>
    </location>
</feature>
<dbReference type="Pfam" id="PF04314">
    <property type="entry name" value="PCuAC"/>
    <property type="match status" value="1"/>
</dbReference>
<evidence type="ECO:0000313" key="3">
    <source>
        <dbReference type="EMBL" id="MCG2665378.1"/>
    </source>
</evidence>
<organism evidence="2 5">
    <name type="scientific">Bradyrhizobium zhengyangense</name>
    <dbReference type="NCBI Taxonomy" id="2911009"/>
    <lineage>
        <taxon>Bacteria</taxon>
        <taxon>Pseudomonadati</taxon>
        <taxon>Pseudomonadota</taxon>
        <taxon>Alphaproteobacteria</taxon>
        <taxon>Hyphomicrobiales</taxon>
        <taxon>Nitrobacteraceae</taxon>
        <taxon>Bradyrhizobium</taxon>
    </lineage>
</organism>
<feature type="signal peptide" evidence="1">
    <location>
        <begin position="1"/>
        <end position="19"/>
    </location>
</feature>
<gene>
    <name evidence="3" type="ORF">L6637_00355</name>
    <name evidence="2" type="ORF">L6654_17880</name>
</gene>
<reference evidence="2" key="1">
    <citation type="submission" date="2022-01" db="EMBL/GenBank/DDBJ databases">
        <title>Genome sequnece data of strain Bradyrhizobium sp. nov.</title>
        <authorList>
            <person name="Zhang J."/>
        </authorList>
    </citation>
    <scope>NUCLEOTIDE SEQUENCE</scope>
    <source>
        <strain evidence="3">WYCCWR 12774</strain>
        <strain evidence="2">WYCCWR 13023</strain>
    </source>
</reference>
<dbReference type="PANTHER" id="PTHR36302:SF1">
    <property type="entry name" value="COPPER CHAPERONE PCU(A)C"/>
    <property type="match status" value="1"/>
</dbReference>
<evidence type="ECO:0000313" key="5">
    <source>
        <dbReference type="Proteomes" id="UP001139054"/>
    </source>
</evidence>
<comment type="caution">
    <text evidence="2">The sequence shown here is derived from an EMBL/GenBank/DDBJ whole genome shotgun (WGS) entry which is preliminary data.</text>
</comment>
<protein>
    <submittedName>
        <fullName evidence="2">Copper chaperone PCu(A)C</fullName>
    </submittedName>
</protein>
<name>A0A9X1RCF9_9BRAD</name>